<dbReference type="SUPFAM" id="SSF51735">
    <property type="entry name" value="NAD(P)-binding Rossmann-fold domains"/>
    <property type="match status" value="1"/>
</dbReference>
<proteinExistence type="predicted"/>
<evidence type="ECO:0000259" key="5">
    <source>
        <dbReference type="SMART" id="SM00829"/>
    </source>
</evidence>
<dbReference type="EMBL" id="RPFW01000002">
    <property type="protein sequence ID" value="TVZ05800.1"/>
    <property type="molecule type" value="Genomic_DNA"/>
</dbReference>
<dbReference type="InterPro" id="IPR013154">
    <property type="entry name" value="ADH-like_N"/>
</dbReference>
<dbReference type="InterPro" id="IPR011032">
    <property type="entry name" value="GroES-like_sf"/>
</dbReference>
<keyword evidence="2" id="KW-0479">Metal-binding</keyword>
<gene>
    <name evidence="6" type="ORF">EAS64_10865</name>
</gene>
<evidence type="ECO:0000313" key="7">
    <source>
        <dbReference type="Proteomes" id="UP000460272"/>
    </source>
</evidence>
<name>A0A6P2C3Q3_9ACTN</name>
<dbReference type="RefSeq" id="WP_145853498.1">
    <property type="nucleotide sequence ID" value="NZ_RPFW01000002.1"/>
</dbReference>
<evidence type="ECO:0000256" key="4">
    <source>
        <dbReference type="ARBA" id="ARBA00023002"/>
    </source>
</evidence>
<dbReference type="SUPFAM" id="SSF50129">
    <property type="entry name" value="GroES-like"/>
    <property type="match status" value="1"/>
</dbReference>
<accession>A0A6P2C3Q3</accession>
<evidence type="ECO:0000256" key="2">
    <source>
        <dbReference type="ARBA" id="ARBA00022723"/>
    </source>
</evidence>
<dbReference type="Pfam" id="PF08240">
    <property type="entry name" value="ADH_N"/>
    <property type="match status" value="1"/>
</dbReference>
<dbReference type="Pfam" id="PF00107">
    <property type="entry name" value="ADH_zinc_N"/>
    <property type="match status" value="1"/>
</dbReference>
<dbReference type="InterPro" id="IPR050129">
    <property type="entry name" value="Zn_alcohol_dh"/>
</dbReference>
<dbReference type="PANTHER" id="PTHR43401:SF2">
    <property type="entry name" value="L-THREONINE 3-DEHYDROGENASE"/>
    <property type="match status" value="1"/>
</dbReference>
<keyword evidence="3" id="KW-0862">Zinc</keyword>
<dbReference type="Gene3D" id="3.40.50.720">
    <property type="entry name" value="NAD(P)-binding Rossmann-like Domain"/>
    <property type="match status" value="1"/>
</dbReference>
<evidence type="ECO:0000256" key="3">
    <source>
        <dbReference type="ARBA" id="ARBA00022833"/>
    </source>
</evidence>
<protein>
    <submittedName>
        <fullName evidence="6">Alcohol dehydrogenase</fullName>
    </submittedName>
</protein>
<dbReference type="InterPro" id="IPR020843">
    <property type="entry name" value="ER"/>
</dbReference>
<comment type="caution">
    <text evidence="6">The sequence shown here is derived from an EMBL/GenBank/DDBJ whole genome shotgun (WGS) entry which is preliminary data.</text>
</comment>
<reference evidence="6 7" key="1">
    <citation type="submission" date="2018-11" db="EMBL/GenBank/DDBJ databases">
        <title>Trebonia kvetii gen.nov., sp.nov., a novel acidophilic actinobacterium, and proposal of the new actinobacterial family Treboniaceae fam. nov.</title>
        <authorList>
            <person name="Rapoport D."/>
            <person name="Sagova-Mareckova M."/>
            <person name="Sedlacek I."/>
            <person name="Provaznik J."/>
            <person name="Kralova S."/>
            <person name="Pavlinic D."/>
            <person name="Benes V."/>
            <person name="Kopecky J."/>
        </authorList>
    </citation>
    <scope>NUCLEOTIDE SEQUENCE [LARGE SCALE GENOMIC DNA]</scope>
    <source>
        <strain evidence="6 7">15Tr583</strain>
    </source>
</reference>
<dbReference type="GO" id="GO:0016491">
    <property type="term" value="F:oxidoreductase activity"/>
    <property type="evidence" value="ECO:0007669"/>
    <property type="project" value="UniProtKB-KW"/>
</dbReference>
<evidence type="ECO:0000313" key="6">
    <source>
        <dbReference type="EMBL" id="TVZ05800.1"/>
    </source>
</evidence>
<evidence type="ECO:0000256" key="1">
    <source>
        <dbReference type="ARBA" id="ARBA00001947"/>
    </source>
</evidence>
<dbReference type="InterPro" id="IPR036291">
    <property type="entry name" value="NAD(P)-bd_dom_sf"/>
</dbReference>
<dbReference type="Proteomes" id="UP000460272">
    <property type="component" value="Unassembled WGS sequence"/>
</dbReference>
<keyword evidence="4" id="KW-0560">Oxidoreductase</keyword>
<keyword evidence="7" id="KW-1185">Reference proteome</keyword>
<dbReference type="AlphaFoldDB" id="A0A6P2C3Q3"/>
<organism evidence="6 7">
    <name type="scientific">Trebonia kvetii</name>
    <dbReference type="NCBI Taxonomy" id="2480626"/>
    <lineage>
        <taxon>Bacteria</taxon>
        <taxon>Bacillati</taxon>
        <taxon>Actinomycetota</taxon>
        <taxon>Actinomycetes</taxon>
        <taxon>Streptosporangiales</taxon>
        <taxon>Treboniaceae</taxon>
        <taxon>Trebonia</taxon>
    </lineage>
</organism>
<dbReference type="SMART" id="SM00829">
    <property type="entry name" value="PKS_ER"/>
    <property type="match status" value="1"/>
</dbReference>
<dbReference type="PANTHER" id="PTHR43401">
    <property type="entry name" value="L-THREONINE 3-DEHYDROGENASE"/>
    <property type="match status" value="1"/>
</dbReference>
<sequence length="335" mass="34828">MRRVVVYPGRIAVEPADIPVPRPDEALVRTLAAGVCGSDLHAARGRHPFVALPYRPGHEVVGIIETAAGGRTPGQRVIVTPYLPCWHCKMCTSGRENLCENLQFFGCGYPQGGMADFFTLPGDRLFPVPDALDDHSAALIEPLSTPVHAVRLAGDVTGRSVAVLGAGTIGLFTLAVLRAHGAGKIVSTDPNPGKRDRAAALGADVTIDARSPDVTGQVRKSLGGSADIVFDCVAVQSSTDQAIAIADRGGTVVVVGVPASAVTVPLPIVQDHQIRIQGSATYLPEDYRESAGLLGQGAVRAADFVTATRPLAQVAEAFEIAASGNHVKVLVTTSG</sequence>
<dbReference type="InterPro" id="IPR013149">
    <property type="entry name" value="ADH-like_C"/>
</dbReference>
<dbReference type="Gene3D" id="3.90.180.10">
    <property type="entry name" value="Medium-chain alcohol dehydrogenases, catalytic domain"/>
    <property type="match status" value="1"/>
</dbReference>
<dbReference type="OrthoDB" id="9797931at2"/>
<dbReference type="GO" id="GO:0046872">
    <property type="term" value="F:metal ion binding"/>
    <property type="evidence" value="ECO:0007669"/>
    <property type="project" value="UniProtKB-KW"/>
</dbReference>
<comment type="cofactor">
    <cofactor evidence="1">
        <name>Zn(2+)</name>
        <dbReference type="ChEBI" id="CHEBI:29105"/>
    </cofactor>
</comment>
<feature type="domain" description="Enoyl reductase (ER)" evidence="5">
    <location>
        <begin position="9"/>
        <end position="331"/>
    </location>
</feature>